<gene>
    <name evidence="2" type="ORF">PGH07_03760</name>
</gene>
<proteinExistence type="predicted"/>
<evidence type="ECO:0000313" key="2">
    <source>
        <dbReference type="EMBL" id="MDM5271283.1"/>
    </source>
</evidence>
<dbReference type="PANTHER" id="PTHR34386">
    <property type="entry name" value="GLUTAREDOXIN"/>
    <property type="match status" value="1"/>
</dbReference>
<dbReference type="InterPro" id="IPR051548">
    <property type="entry name" value="Grx-like_ET"/>
</dbReference>
<feature type="domain" description="Glutaredoxin" evidence="1">
    <location>
        <begin position="11"/>
        <end position="67"/>
    </location>
</feature>
<dbReference type="PROSITE" id="PS51354">
    <property type="entry name" value="GLUTAREDOXIN_2"/>
    <property type="match status" value="1"/>
</dbReference>
<sequence>MQPNPKKQKKVVLFTTPTCKWCTTAKKHLRDNGIKFKTIDITKDQKAAKDCQKHGCRGVPVYLIGTQWVCGFDYEKVEKLLNL</sequence>
<dbReference type="PANTHER" id="PTHR34386:SF1">
    <property type="entry name" value="GLUTAREDOXIN-LIKE PROTEIN NRDH"/>
    <property type="match status" value="1"/>
</dbReference>
<dbReference type="InterPro" id="IPR036249">
    <property type="entry name" value="Thioredoxin-like_sf"/>
</dbReference>
<dbReference type="Proteomes" id="UP001169069">
    <property type="component" value="Unassembled WGS sequence"/>
</dbReference>
<dbReference type="SUPFAM" id="SSF52833">
    <property type="entry name" value="Thioredoxin-like"/>
    <property type="match status" value="1"/>
</dbReference>
<dbReference type="EMBL" id="JAQIBD010000001">
    <property type="protein sequence ID" value="MDM5271283.1"/>
    <property type="molecule type" value="Genomic_DNA"/>
</dbReference>
<comment type="caution">
    <text evidence="2">The sequence shown here is derived from an EMBL/GenBank/DDBJ whole genome shotgun (WGS) entry which is preliminary data.</text>
</comment>
<organism evidence="2 3">
    <name type="scientific">Sulfurovum zhangzhouensis</name>
    <dbReference type="NCBI Taxonomy" id="3019067"/>
    <lineage>
        <taxon>Bacteria</taxon>
        <taxon>Pseudomonadati</taxon>
        <taxon>Campylobacterota</taxon>
        <taxon>Epsilonproteobacteria</taxon>
        <taxon>Campylobacterales</taxon>
        <taxon>Sulfurovaceae</taxon>
        <taxon>Sulfurovum</taxon>
    </lineage>
</organism>
<dbReference type="CDD" id="cd02976">
    <property type="entry name" value="NrdH"/>
    <property type="match status" value="1"/>
</dbReference>
<dbReference type="InterPro" id="IPR002109">
    <property type="entry name" value="Glutaredoxin"/>
</dbReference>
<evidence type="ECO:0000313" key="3">
    <source>
        <dbReference type="Proteomes" id="UP001169069"/>
    </source>
</evidence>
<name>A0ABT7QWS3_9BACT</name>
<dbReference type="Gene3D" id="3.40.30.10">
    <property type="entry name" value="Glutaredoxin"/>
    <property type="match status" value="1"/>
</dbReference>
<accession>A0ABT7QWS3</accession>
<keyword evidence="3" id="KW-1185">Reference proteome</keyword>
<dbReference type="RefSeq" id="WP_289412637.1">
    <property type="nucleotide sequence ID" value="NZ_JAQIBD010000001.1"/>
</dbReference>
<evidence type="ECO:0000259" key="1">
    <source>
        <dbReference type="Pfam" id="PF00462"/>
    </source>
</evidence>
<dbReference type="Pfam" id="PF00462">
    <property type="entry name" value="Glutaredoxin"/>
    <property type="match status" value="1"/>
</dbReference>
<reference evidence="2" key="1">
    <citation type="submission" date="2023-01" db="EMBL/GenBank/DDBJ databases">
        <title>Sulfurovum sp. zt1-1 genome assembly.</title>
        <authorList>
            <person name="Wang J."/>
        </authorList>
    </citation>
    <scope>NUCLEOTIDE SEQUENCE</scope>
    <source>
        <strain evidence="2">Zt1-1</strain>
    </source>
</reference>
<protein>
    <submittedName>
        <fullName evidence="2">Glutaredoxin domain-containing protein</fullName>
    </submittedName>
</protein>